<reference evidence="2" key="1">
    <citation type="journal article" date="2019" name="Int. J. Syst. Evol. Microbiol.">
        <title>The Global Catalogue of Microorganisms (GCM) 10K type strain sequencing project: providing services to taxonomists for standard genome sequencing and annotation.</title>
        <authorList>
            <consortium name="The Broad Institute Genomics Platform"/>
            <consortium name="The Broad Institute Genome Sequencing Center for Infectious Disease"/>
            <person name="Wu L."/>
            <person name="Ma J."/>
        </authorList>
    </citation>
    <scope>NUCLEOTIDE SEQUENCE [LARGE SCALE GENOMIC DNA]</scope>
    <source>
        <strain evidence="2">CCUG 66188</strain>
    </source>
</reference>
<sequence>MKKTKELVIKVNGTENVEKLADNLDKVEIKMKELPISANIIAEVLRTGFVEISDDAILHVAKIGATVSELSAHTEQAIGKNREAAQELVKSIRKSDESILSSIKATVKKLPVVMESYLTMVTNSSEM</sequence>
<evidence type="ECO:0000313" key="1">
    <source>
        <dbReference type="EMBL" id="MFC4676621.1"/>
    </source>
</evidence>
<comment type="caution">
    <text evidence="1">The sequence shown here is derived from an EMBL/GenBank/DDBJ whole genome shotgun (WGS) entry which is preliminary data.</text>
</comment>
<proteinExistence type="predicted"/>
<name>A0ABV9L4A9_9BACT</name>
<protein>
    <submittedName>
        <fullName evidence="1">Uncharacterized protein</fullName>
    </submittedName>
</protein>
<accession>A0ABV9L4A9</accession>
<dbReference type="Proteomes" id="UP001596023">
    <property type="component" value="Unassembled WGS sequence"/>
</dbReference>
<keyword evidence="2" id="KW-1185">Reference proteome</keyword>
<dbReference type="RefSeq" id="WP_380001039.1">
    <property type="nucleotide sequence ID" value="NZ_JBHSGN010000147.1"/>
</dbReference>
<gene>
    <name evidence="1" type="ORF">ACFO6W_23345</name>
</gene>
<evidence type="ECO:0000313" key="2">
    <source>
        <dbReference type="Proteomes" id="UP001596023"/>
    </source>
</evidence>
<organism evidence="1 2">
    <name type="scientific">Dysgonomonas termitidis</name>
    <dbReference type="NCBI Taxonomy" id="1516126"/>
    <lineage>
        <taxon>Bacteria</taxon>
        <taxon>Pseudomonadati</taxon>
        <taxon>Bacteroidota</taxon>
        <taxon>Bacteroidia</taxon>
        <taxon>Bacteroidales</taxon>
        <taxon>Dysgonomonadaceae</taxon>
        <taxon>Dysgonomonas</taxon>
    </lineage>
</organism>
<dbReference type="EMBL" id="JBHSGN010000147">
    <property type="protein sequence ID" value="MFC4676621.1"/>
    <property type="molecule type" value="Genomic_DNA"/>
</dbReference>